<dbReference type="EMBL" id="NIBS01000005">
    <property type="protein sequence ID" value="PHM28508.1"/>
    <property type="molecule type" value="Genomic_DNA"/>
</dbReference>
<evidence type="ECO:0000256" key="1">
    <source>
        <dbReference type="SAM" id="Phobius"/>
    </source>
</evidence>
<dbReference type="InterPro" id="IPR052534">
    <property type="entry name" value="Extracell_DNA_Util/SecSys_Comp"/>
</dbReference>
<keyword evidence="1" id="KW-1133">Transmembrane helix</keyword>
<reference evidence="2 3" key="1">
    <citation type="journal article" date="2017" name="Nat. Microbiol.">
        <title>Natural product diversity associated with the nematode symbionts Photorhabdus and Xenorhabdus.</title>
        <authorList>
            <person name="Tobias N.J."/>
            <person name="Wolff H."/>
            <person name="Djahanschiri B."/>
            <person name="Grundmann F."/>
            <person name="Kronenwerth M."/>
            <person name="Shi Y.M."/>
            <person name="Simonyi S."/>
            <person name="Grun P."/>
            <person name="Shapiro-Ilan D."/>
            <person name="Pidot S.J."/>
            <person name="Stinear T.P."/>
            <person name="Ebersberger I."/>
            <person name="Bode H.B."/>
        </authorList>
    </citation>
    <scope>NUCLEOTIDE SEQUENCE [LARGE SCALE GENOMIC DNA]</scope>
    <source>
        <strain evidence="2 3">DSM 16342</strain>
    </source>
</reference>
<dbReference type="InterPro" id="IPR007813">
    <property type="entry name" value="PilN"/>
</dbReference>
<keyword evidence="1" id="KW-0812">Transmembrane</keyword>
<organism evidence="2 3">
    <name type="scientific">Xenorhabdus budapestensis</name>
    <dbReference type="NCBI Taxonomy" id="290110"/>
    <lineage>
        <taxon>Bacteria</taxon>
        <taxon>Pseudomonadati</taxon>
        <taxon>Pseudomonadota</taxon>
        <taxon>Gammaproteobacteria</taxon>
        <taxon>Enterobacterales</taxon>
        <taxon>Morganellaceae</taxon>
        <taxon>Xenorhabdus</taxon>
    </lineage>
</organism>
<keyword evidence="1" id="KW-0472">Membrane</keyword>
<dbReference type="OrthoDB" id="6455710at2"/>
<evidence type="ECO:0000313" key="3">
    <source>
        <dbReference type="Proteomes" id="UP000225833"/>
    </source>
</evidence>
<name>A0A2D0J2D4_XENBU</name>
<dbReference type="InterPro" id="IPR016778">
    <property type="entry name" value="Competence_ComB"/>
</dbReference>
<dbReference type="AlphaFoldDB" id="A0A2D0J2D4"/>
<evidence type="ECO:0000313" key="2">
    <source>
        <dbReference type="EMBL" id="PHM28508.1"/>
    </source>
</evidence>
<gene>
    <name evidence="2" type="ORF">Xbud_01519</name>
</gene>
<dbReference type="Proteomes" id="UP000225833">
    <property type="component" value="Unassembled WGS sequence"/>
</dbReference>
<accession>A0A2D0J2D4</accession>
<protein>
    <submittedName>
        <fullName evidence="2">Type IV pilus biogenesis PilN</fullName>
    </submittedName>
</protein>
<dbReference type="PIRSF" id="PIRSF020785">
    <property type="entry name" value="Competence_ComB"/>
    <property type="match status" value="1"/>
</dbReference>
<feature type="transmembrane region" description="Helical" evidence="1">
    <location>
        <begin position="21"/>
        <end position="42"/>
    </location>
</feature>
<dbReference type="PANTHER" id="PTHR40278">
    <property type="entry name" value="DNA UTILIZATION PROTEIN HOFN"/>
    <property type="match status" value="1"/>
</dbReference>
<proteinExistence type="predicted"/>
<sequence>MMYQVNFLPWRQAKLKRQYRKWGLFLVLQLILWGAFFVFTSIQQQQKIEQSHDQFAQNSQQLEQLKQIISETEQAAHHHHQLTQQLRKKQIFMEQNQRYLQLFRQLPHLLPEKSWLTAFSDDTGQLVFAANSQSYEDVSNLLDNLTGNTSLINVQLKKMTTTSEDYLKVFTIDADWLIGDRNEK</sequence>
<dbReference type="RefSeq" id="WP_099135472.1">
    <property type="nucleotide sequence ID" value="NZ_CAWNNJ010000119.1"/>
</dbReference>
<dbReference type="Pfam" id="PF05137">
    <property type="entry name" value="PilN"/>
    <property type="match status" value="1"/>
</dbReference>
<dbReference type="PANTHER" id="PTHR40278:SF1">
    <property type="entry name" value="DNA UTILIZATION PROTEIN HOFN"/>
    <property type="match status" value="1"/>
</dbReference>
<comment type="caution">
    <text evidence="2">The sequence shown here is derived from an EMBL/GenBank/DDBJ whole genome shotgun (WGS) entry which is preliminary data.</text>
</comment>